<dbReference type="Gene3D" id="3.40.50.1820">
    <property type="entry name" value="alpha/beta hydrolase"/>
    <property type="match status" value="1"/>
</dbReference>
<sequence length="508" mass="55832">MRLPLLLGVAMGCFGTALAFPDSSKIGSLQRPLLAHDADQQSKQPAHSVKEHSGDADICAAGSKHYTGTVSVSDEKKLFFWFFESRNDPSKSPVVIWLNGGPGGSSMFGLFREIGPCLTNEHNNGTDYNDYSWTEFANVLFIDQPAGVGFSTVRNGSTGGPDNALEAGEDFNLFLTVFFQDIFPDFSGNGLHIAGESFGGKYVPNFVRHISERQKQGTNPMLVPIQSIILVDAVLDMTSSGPLGHYDHFCAVDEKGARLKKNGFNETACSALEEDTPEAERLVALCLETYDRHVCKASDVFANEHLGKWLAGDVYEGGRDPYDDRRECGNNPPICEPFDSTGYASYLNLPHVKEALGFDRDFRFNGINNDTNARWEASGELFIPSTREVTYILDKTPTRVLVINGNNDIIVNTEGQKRVYNHLPWHRQAAFRMRKFQNWAWSDKSGTLLKGGQFKTVGDSAGAATSKLSFVSVDEAGHASPGDQREAIAWLVGRWTGSKPSEDGLCFV</sequence>
<evidence type="ECO:0000256" key="6">
    <source>
        <dbReference type="SAM" id="SignalP"/>
    </source>
</evidence>
<dbReference type="InterPro" id="IPR001563">
    <property type="entry name" value="Peptidase_S10"/>
</dbReference>
<dbReference type="PANTHER" id="PTHR11802:SF432">
    <property type="entry name" value="Y, PUTATIVE-RELATED"/>
    <property type="match status" value="1"/>
</dbReference>
<keyword evidence="3" id="KW-0645">Protease</keyword>
<accession>A0AAE0IFV7</accession>
<feature type="signal peptide" evidence="6">
    <location>
        <begin position="1"/>
        <end position="19"/>
    </location>
</feature>
<evidence type="ECO:0000256" key="2">
    <source>
        <dbReference type="ARBA" id="ARBA00022645"/>
    </source>
</evidence>
<dbReference type="Proteomes" id="UP001286456">
    <property type="component" value="Unassembled WGS sequence"/>
</dbReference>
<dbReference type="PRINTS" id="PR00724">
    <property type="entry name" value="CRBOXYPTASEC"/>
</dbReference>
<gene>
    <name evidence="7" type="ORF">B0T19DRAFT_427423</name>
</gene>
<dbReference type="AlphaFoldDB" id="A0AAE0IFV7"/>
<keyword evidence="6" id="KW-0732">Signal</keyword>
<name>A0AAE0IFV7_9PEZI</name>
<reference evidence="7" key="2">
    <citation type="submission" date="2023-06" db="EMBL/GenBank/DDBJ databases">
        <authorList>
            <consortium name="Lawrence Berkeley National Laboratory"/>
            <person name="Haridas S."/>
            <person name="Hensen N."/>
            <person name="Bonometti L."/>
            <person name="Westerberg I."/>
            <person name="Brannstrom I.O."/>
            <person name="Guillou S."/>
            <person name="Cros-Aarteil S."/>
            <person name="Calhoun S."/>
            <person name="Kuo A."/>
            <person name="Mondo S."/>
            <person name="Pangilinan J."/>
            <person name="Riley R."/>
            <person name="Labutti K."/>
            <person name="Andreopoulos B."/>
            <person name="Lipzen A."/>
            <person name="Chen C."/>
            <person name="Yanf M."/>
            <person name="Daum C."/>
            <person name="Ng V."/>
            <person name="Clum A."/>
            <person name="Steindorff A."/>
            <person name="Ohm R."/>
            <person name="Martin F."/>
            <person name="Silar P."/>
            <person name="Natvig D."/>
            <person name="Lalanne C."/>
            <person name="Gautier V."/>
            <person name="Ament-Velasquez S.L."/>
            <person name="Kruys A."/>
            <person name="Hutchinson M.I."/>
            <person name="Powell A.J."/>
            <person name="Barry K."/>
            <person name="Miller A.N."/>
            <person name="Grigoriev I.V."/>
            <person name="Debuchy R."/>
            <person name="Gladieux P."/>
            <person name="Thoren M.H."/>
            <person name="Johannesson H."/>
        </authorList>
    </citation>
    <scope>NUCLEOTIDE SEQUENCE</scope>
    <source>
        <strain evidence="7">SMH4131-1</strain>
    </source>
</reference>
<organism evidence="7 8">
    <name type="scientific">Cercophora scortea</name>
    <dbReference type="NCBI Taxonomy" id="314031"/>
    <lineage>
        <taxon>Eukaryota</taxon>
        <taxon>Fungi</taxon>
        <taxon>Dikarya</taxon>
        <taxon>Ascomycota</taxon>
        <taxon>Pezizomycotina</taxon>
        <taxon>Sordariomycetes</taxon>
        <taxon>Sordariomycetidae</taxon>
        <taxon>Sordariales</taxon>
        <taxon>Lasiosphaeriaceae</taxon>
        <taxon>Cercophora</taxon>
    </lineage>
</organism>
<reference evidence="7" key="1">
    <citation type="journal article" date="2023" name="Mol. Phylogenet. Evol.">
        <title>Genome-scale phylogeny and comparative genomics of the fungal order Sordariales.</title>
        <authorList>
            <person name="Hensen N."/>
            <person name="Bonometti L."/>
            <person name="Westerberg I."/>
            <person name="Brannstrom I.O."/>
            <person name="Guillou S."/>
            <person name="Cros-Aarteil S."/>
            <person name="Calhoun S."/>
            <person name="Haridas S."/>
            <person name="Kuo A."/>
            <person name="Mondo S."/>
            <person name="Pangilinan J."/>
            <person name="Riley R."/>
            <person name="LaButti K."/>
            <person name="Andreopoulos B."/>
            <person name="Lipzen A."/>
            <person name="Chen C."/>
            <person name="Yan M."/>
            <person name="Daum C."/>
            <person name="Ng V."/>
            <person name="Clum A."/>
            <person name="Steindorff A."/>
            <person name="Ohm R.A."/>
            <person name="Martin F."/>
            <person name="Silar P."/>
            <person name="Natvig D.O."/>
            <person name="Lalanne C."/>
            <person name="Gautier V."/>
            <person name="Ament-Velasquez S.L."/>
            <person name="Kruys A."/>
            <person name="Hutchinson M.I."/>
            <person name="Powell A.J."/>
            <person name="Barry K."/>
            <person name="Miller A.N."/>
            <person name="Grigoriev I.V."/>
            <person name="Debuchy R."/>
            <person name="Gladieux P."/>
            <person name="Hiltunen Thoren M."/>
            <person name="Johannesson H."/>
        </authorList>
    </citation>
    <scope>NUCLEOTIDE SEQUENCE</scope>
    <source>
        <strain evidence="7">SMH4131-1</strain>
    </source>
</reference>
<dbReference type="InterPro" id="IPR029058">
    <property type="entry name" value="AB_hydrolase_fold"/>
</dbReference>
<evidence type="ECO:0000256" key="1">
    <source>
        <dbReference type="ARBA" id="ARBA00009431"/>
    </source>
</evidence>
<dbReference type="Pfam" id="PF00450">
    <property type="entry name" value="Peptidase_S10"/>
    <property type="match status" value="1"/>
</dbReference>
<comment type="similarity">
    <text evidence="1">Belongs to the peptidase S10 family.</text>
</comment>
<dbReference type="GO" id="GO:0000324">
    <property type="term" value="C:fungal-type vacuole"/>
    <property type="evidence" value="ECO:0007669"/>
    <property type="project" value="TreeGrafter"/>
</dbReference>
<protein>
    <submittedName>
        <fullName evidence="7">Alpha/Beta hydrolase protein</fullName>
    </submittedName>
</protein>
<keyword evidence="4 7" id="KW-0378">Hydrolase</keyword>
<evidence type="ECO:0000256" key="3">
    <source>
        <dbReference type="ARBA" id="ARBA00022670"/>
    </source>
</evidence>
<keyword evidence="8" id="KW-1185">Reference proteome</keyword>
<dbReference type="PANTHER" id="PTHR11802">
    <property type="entry name" value="SERINE PROTEASE FAMILY S10 SERINE CARBOXYPEPTIDASE"/>
    <property type="match status" value="1"/>
</dbReference>
<comment type="caution">
    <text evidence="7">The sequence shown here is derived from an EMBL/GenBank/DDBJ whole genome shotgun (WGS) entry which is preliminary data.</text>
</comment>
<proteinExistence type="inferred from homology"/>
<dbReference type="EMBL" id="JAUEPO010000004">
    <property type="protein sequence ID" value="KAK3323982.1"/>
    <property type="molecule type" value="Genomic_DNA"/>
</dbReference>
<dbReference type="SUPFAM" id="SSF53474">
    <property type="entry name" value="alpha/beta-Hydrolases"/>
    <property type="match status" value="1"/>
</dbReference>
<evidence type="ECO:0000313" key="7">
    <source>
        <dbReference type="EMBL" id="KAK3323982.1"/>
    </source>
</evidence>
<dbReference type="GO" id="GO:0006508">
    <property type="term" value="P:proteolysis"/>
    <property type="evidence" value="ECO:0007669"/>
    <property type="project" value="UniProtKB-KW"/>
</dbReference>
<evidence type="ECO:0000313" key="8">
    <source>
        <dbReference type="Proteomes" id="UP001286456"/>
    </source>
</evidence>
<evidence type="ECO:0000256" key="4">
    <source>
        <dbReference type="ARBA" id="ARBA00022801"/>
    </source>
</evidence>
<dbReference type="GO" id="GO:0004185">
    <property type="term" value="F:serine-type carboxypeptidase activity"/>
    <property type="evidence" value="ECO:0007669"/>
    <property type="project" value="InterPro"/>
</dbReference>
<keyword evidence="2" id="KW-0121">Carboxypeptidase</keyword>
<evidence type="ECO:0000256" key="5">
    <source>
        <dbReference type="ARBA" id="ARBA00023180"/>
    </source>
</evidence>
<feature type="chain" id="PRO_5041992964" evidence="6">
    <location>
        <begin position="20"/>
        <end position="508"/>
    </location>
</feature>
<dbReference type="Gene3D" id="1.10.287.410">
    <property type="match status" value="1"/>
</dbReference>
<keyword evidence="5" id="KW-0325">Glycoprotein</keyword>